<comment type="subcellular location">
    <subcellularLocation>
        <location evidence="7">Cell inner membrane</location>
        <topology evidence="7">Multi-pass membrane protein</topology>
    </subcellularLocation>
    <subcellularLocation>
        <location evidence="1">Cell membrane</location>
        <topology evidence="1">Multi-pass membrane protein</topology>
    </subcellularLocation>
</comment>
<feature type="transmembrane region" description="Helical" evidence="7">
    <location>
        <begin position="43"/>
        <end position="61"/>
    </location>
</feature>
<keyword evidence="5 7" id="KW-1133">Transmembrane helix</keyword>
<sequence length="167" mass="17874">MIEFFADQMDPNTLRATLRIVLALVLAGIIGLDREIGGHTAGLRTHMVVSVGACLVTLLMIRMTSQFSGESIRIDPVRVIEAVTSGVAFLAAGAIIQARGRVRGLTTGGSLWIAGVSGLACGLGEYLLAVIAVISTMLVLRGVKWIEHKWLKKTNADQDDADQDDRC</sequence>
<evidence type="ECO:0000256" key="6">
    <source>
        <dbReference type="ARBA" id="ARBA00023136"/>
    </source>
</evidence>
<dbReference type="RefSeq" id="WP_078706771.1">
    <property type="nucleotide sequence ID" value="NZ_FUXL01000002.1"/>
</dbReference>
<dbReference type="PANTHER" id="PTHR33778">
    <property type="entry name" value="PROTEIN MGTC"/>
    <property type="match status" value="1"/>
</dbReference>
<evidence type="ECO:0000256" key="2">
    <source>
        <dbReference type="ARBA" id="ARBA00009298"/>
    </source>
</evidence>
<protein>
    <recommendedName>
        <fullName evidence="7">Protein MgtC</fullName>
    </recommendedName>
</protein>
<dbReference type="InterPro" id="IPR003416">
    <property type="entry name" value="MgtC/SapB/SrpB/YhiD_fam"/>
</dbReference>
<feature type="domain" description="MgtC/SapB/SrpB/YhiD N-terminal" evidence="8">
    <location>
        <begin position="20"/>
        <end position="148"/>
    </location>
</feature>
<accession>A0A1T4MC70</accession>
<gene>
    <name evidence="9" type="ORF">SAMN05428963_10262</name>
</gene>
<feature type="transmembrane region" description="Helical" evidence="7">
    <location>
        <begin position="112"/>
        <end position="140"/>
    </location>
</feature>
<keyword evidence="4 7" id="KW-0812">Transmembrane</keyword>
<organism evidence="9 10">
    <name type="scientific">Consotaella salsifontis</name>
    <dbReference type="NCBI Taxonomy" id="1365950"/>
    <lineage>
        <taxon>Bacteria</taxon>
        <taxon>Pseudomonadati</taxon>
        <taxon>Pseudomonadota</taxon>
        <taxon>Alphaproteobacteria</taxon>
        <taxon>Hyphomicrobiales</taxon>
        <taxon>Aurantimonadaceae</taxon>
        <taxon>Consotaella</taxon>
    </lineage>
</organism>
<evidence type="ECO:0000256" key="4">
    <source>
        <dbReference type="ARBA" id="ARBA00022692"/>
    </source>
</evidence>
<evidence type="ECO:0000256" key="7">
    <source>
        <dbReference type="RuleBase" id="RU365041"/>
    </source>
</evidence>
<evidence type="ECO:0000313" key="9">
    <source>
        <dbReference type="EMBL" id="SJZ64471.1"/>
    </source>
</evidence>
<dbReference type="AlphaFoldDB" id="A0A1T4MC70"/>
<dbReference type="InterPro" id="IPR049177">
    <property type="entry name" value="MgtC_SapB_SrpB_YhiD_N"/>
</dbReference>
<keyword evidence="10" id="KW-1185">Reference proteome</keyword>
<evidence type="ECO:0000259" key="8">
    <source>
        <dbReference type="Pfam" id="PF02308"/>
    </source>
</evidence>
<reference evidence="10" key="1">
    <citation type="submission" date="2017-02" db="EMBL/GenBank/DDBJ databases">
        <authorList>
            <person name="Varghese N."/>
            <person name="Submissions S."/>
        </authorList>
    </citation>
    <scope>NUCLEOTIDE SEQUENCE [LARGE SCALE GENOMIC DNA]</scope>
    <source>
        <strain evidence="10">USBA 369</strain>
    </source>
</reference>
<name>A0A1T4MC70_9HYPH</name>
<feature type="transmembrane region" description="Helical" evidence="7">
    <location>
        <begin position="12"/>
        <end position="31"/>
    </location>
</feature>
<dbReference type="PRINTS" id="PR01837">
    <property type="entry name" value="MGTCSAPBPROT"/>
</dbReference>
<dbReference type="OrthoDB" id="9811198at2"/>
<keyword evidence="6 7" id="KW-0472">Membrane</keyword>
<keyword evidence="3" id="KW-1003">Cell membrane</keyword>
<evidence type="ECO:0000256" key="1">
    <source>
        <dbReference type="ARBA" id="ARBA00004651"/>
    </source>
</evidence>
<dbReference type="GO" id="GO:0005886">
    <property type="term" value="C:plasma membrane"/>
    <property type="evidence" value="ECO:0007669"/>
    <property type="project" value="UniProtKB-SubCell"/>
</dbReference>
<keyword evidence="7" id="KW-0997">Cell inner membrane</keyword>
<dbReference type="PANTHER" id="PTHR33778:SF1">
    <property type="entry name" value="MAGNESIUM TRANSPORTER YHID-RELATED"/>
    <property type="match status" value="1"/>
</dbReference>
<dbReference type="STRING" id="1365950.SAMN05428963_10262"/>
<evidence type="ECO:0000313" key="10">
    <source>
        <dbReference type="Proteomes" id="UP000190135"/>
    </source>
</evidence>
<evidence type="ECO:0000256" key="5">
    <source>
        <dbReference type="ARBA" id="ARBA00022989"/>
    </source>
</evidence>
<dbReference type="Proteomes" id="UP000190135">
    <property type="component" value="Unassembled WGS sequence"/>
</dbReference>
<feature type="transmembrane region" description="Helical" evidence="7">
    <location>
        <begin position="82"/>
        <end position="100"/>
    </location>
</feature>
<comment type="similarity">
    <text evidence="2 7">Belongs to the MgtC/SapB family.</text>
</comment>
<proteinExistence type="inferred from homology"/>
<dbReference type="Pfam" id="PF02308">
    <property type="entry name" value="MgtC"/>
    <property type="match status" value="1"/>
</dbReference>
<dbReference type="EMBL" id="FUXL01000002">
    <property type="protein sequence ID" value="SJZ64471.1"/>
    <property type="molecule type" value="Genomic_DNA"/>
</dbReference>
<evidence type="ECO:0000256" key="3">
    <source>
        <dbReference type="ARBA" id="ARBA00022475"/>
    </source>
</evidence>